<dbReference type="Gene3D" id="3.40.50.720">
    <property type="entry name" value="NAD(P)-binding Rossmann-like Domain"/>
    <property type="match status" value="1"/>
</dbReference>
<proteinExistence type="predicted"/>
<accession>A0ABU2K1C5</accession>
<name>A0ABU2K1C5_9ACTN</name>
<dbReference type="RefSeq" id="WP_311671045.1">
    <property type="nucleotide sequence ID" value="NZ_JAVREO010000155.1"/>
</dbReference>
<dbReference type="EMBL" id="JAVREO010000155">
    <property type="protein sequence ID" value="MDT0271010.1"/>
    <property type="molecule type" value="Genomic_DNA"/>
</dbReference>
<protein>
    <submittedName>
        <fullName evidence="2">Uncharacterized protein</fullName>
    </submittedName>
</protein>
<keyword evidence="3" id="KW-1185">Reference proteome</keyword>
<gene>
    <name evidence="2" type="ORF">RM844_32550</name>
</gene>
<evidence type="ECO:0000313" key="2">
    <source>
        <dbReference type="EMBL" id="MDT0271010.1"/>
    </source>
</evidence>
<organism evidence="2 3">
    <name type="scientific">Streptomyces chisholmiae</name>
    <dbReference type="NCBI Taxonomy" id="3075540"/>
    <lineage>
        <taxon>Bacteria</taxon>
        <taxon>Bacillati</taxon>
        <taxon>Actinomycetota</taxon>
        <taxon>Actinomycetes</taxon>
        <taxon>Kitasatosporales</taxon>
        <taxon>Streptomycetaceae</taxon>
        <taxon>Streptomyces</taxon>
    </lineage>
</organism>
<sequence>LNPAIRVTARSNYLRELPGLRKVGADEVFSGEGEVALALTESLLRQLGATDEQLDREAARIRSDLFGKTPPPPTRLADPKPPK</sequence>
<feature type="non-terminal residue" evidence="2">
    <location>
        <position position="1"/>
    </location>
</feature>
<evidence type="ECO:0000256" key="1">
    <source>
        <dbReference type="SAM" id="MobiDB-lite"/>
    </source>
</evidence>
<reference evidence="3" key="1">
    <citation type="submission" date="2023-07" db="EMBL/GenBank/DDBJ databases">
        <title>30 novel species of actinomycetes from the DSMZ collection.</title>
        <authorList>
            <person name="Nouioui I."/>
        </authorList>
    </citation>
    <scope>NUCLEOTIDE SEQUENCE [LARGE SCALE GENOMIC DNA]</scope>
    <source>
        <strain evidence="3">DSM 44915</strain>
    </source>
</reference>
<evidence type="ECO:0000313" key="3">
    <source>
        <dbReference type="Proteomes" id="UP001183410"/>
    </source>
</evidence>
<dbReference type="Proteomes" id="UP001183410">
    <property type="component" value="Unassembled WGS sequence"/>
</dbReference>
<feature type="region of interest" description="Disordered" evidence="1">
    <location>
        <begin position="62"/>
        <end position="83"/>
    </location>
</feature>
<comment type="caution">
    <text evidence="2">The sequence shown here is derived from an EMBL/GenBank/DDBJ whole genome shotgun (WGS) entry which is preliminary data.</text>
</comment>